<sequence>MQALVACAAADGGAGTLSGVLPALAVGLVALFGVVAVADHYRGGRS</sequence>
<organism evidence="2 3">
    <name type="scientific">Halarchaeum rubridurum</name>
    <dbReference type="NCBI Taxonomy" id="489911"/>
    <lineage>
        <taxon>Archaea</taxon>
        <taxon>Methanobacteriati</taxon>
        <taxon>Methanobacteriota</taxon>
        <taxon>Stenosarchaea group</taxon>
        <taxon>Halobacteria</taxon>
        <taxon>Halobacteriales</taxon>
        <taxon>Halobacteriaceae</taxon>
    </lineage>
</organism>
<feature type="transmembrane region" description="Helical" evidence="1">
    <location>
        <begin position="20"/>
        <end position="38"/>
    </location>
</feature>
<dbReference type="EMBL" id="JAGGKO010000003">
    <property type="protein sequence ID" value="MBP1955057.1"/>
    <property type="molecule type" value="Genomic_DNA"/>
</dbReference>
<evidence type="ECO:0000256" key="1">
    <source>
        <dbReference type="SAM" id="Phobius"/>
    </source>
</evidence>
<gene>
    <name evidence="2" type="ORF">J2752_001969</name>
</gene>
<keyword evidence="1" id="KW-0472">Membrane</keyword>
<comment type="caution">
    <text evidence="2">The sequence shown here is derived from an EMBL/GenBank/DDBJ whole genome shotgun (WGS) entry which is preliminary data.</text>
</comment>
<dbReference type="AlphaFoldDB" id="A0A8T4GTA3"/>
<accession>A0A8T4GTA3</accession>
<reference evidence="2" key="1">
    <citation type="submission" date="2021-03" db="EMBL/GenBank/DDBJ databases">
        <title>Genomic Encyclopedia of Type Strains, Phase IV (KMG-IV): sequencing the most valuable type-strain genomes for metagenomic binning, comparative biology and taxonomic classification.</title>
        <authorList>
            <person name="Goeker M."/>
        </authorList>
    </citation>
    <scope>NUCLEOTIDE SEQUENCE</scope>
    <source>
        <strain evidence="2">DSM 22443</strain>
    </source>
</reference>
<dbReference type="Proteomes" id="UP000765891">
    <property type="component" value="Unassembled WGS sequence"/>
</dbReference>
<evidence type="ECO:0000313" key="2">
    <source>
        <dbReference type="EMBL" id="MBP1955057.1"/>
    </source>
</evidence>
<evidence type="ECO:0000313" key="3">
    <source>
        <dbReference type="Proteomes" id="UP000765891"/>
    </source>
</evidence>
<dbReference type="RefSeq" id="WP_188872364.1">
    <property type="nucleotide sequence ID" value="NZ_BMOO01000004.1"/>
</dbReference>
<name>A0A8T4GTA3_9EURY</name>
<proteinExistence type="predicted"/>
<protein>
    <submittedName>
        <fullName evidence="2">Uncharacterized protein</fullName>
    </submittedName>
</protein>
<keyword evidence="1" id="KW-1133">Transmembrane helix</keyword>
<keyword evidence="1" id="KW-0812">Transmembrane</keyword>